<dbReference type="EMBL" id="CM009749">
    <property type="protein sequence ID" value="PUZ77990.1"/>
    <property type="molecule type" value="Genomic_DNA"/>
</dbReference>
<evidence type="ECO:0000256" key="1">
    <source>
        <dbReference type="SAM" id="MobiDB-lite"/>
    </source>
</evidence>
<evidence type="ECO:0000313" key="3">
    <source>
        <dbReference type="Proteomes" id="UP000244336"/>
    </source>
</evidence>
<reference evidence="2 3" key="1">
    <citation type="submission" date="2018-04" db="EMBL/GenBank/DDBJ databases">
        <title>WGS assembly of Panicum hallii var. hallii HAL2.</title>
        <authorList>
            <person name="Lovell J."/>
            <person name="Jenkins J."/>
            <person name="Lowry D."/>
            <person name="Mamidi S."/>
            <person name="Sreedasyam A."/>
            <person name="Weng X."/>
            <person name="Barry K."/>
            <person name="Bonette J."/>
            <person name="Campitelli B."/>
            <person name="Daum C."/>
            <person name="Gordon S."/>
            <person name="Gould B."/>
            <person name="Lipzen A."/>
            <person name="MacQueen A."/>
            <person name="Palacio-Mejia J."/>
            <person name="Plott C."/>
            <person name="Shakirov E."/>
            <person name="Shu S."/>
            <person name="Yoshinaga Y."/>
            <person name="Zane M."/>
            <person name="Rokhsar D."/>
            <person name="Grimwood J."/>
            <person name="Schmutz J."/>
            <person name="Juenger T."/>
        </authorList>
    </citation>
    <scope>NUCLEOTIDE SEQUENCE [LARGE SCALE GENOMIC DNA]</scope>
    <source>
        <strain evidence="3">cv. HAL2</strain>
    </source>
</reference>
<dbReference type="Gramene" id="PUZ77990">
    <property type="protein sequence ID" value="PUZ77990"/>
    <property type="gene ID" value="GQ55_1G417700"/>
</dbReference>
<dbReference type="AlphaFoldDB" id="A0A2T7FD32"/>
<name>A0A2T7FD32_9POAL</name>
<accession>A0A2T7FD32</accession>
<sequence>MFLQEITGRVADRGHHGSLAGVGEAALVGLADWAAGAEACVAGQARSAPGTKAGVRRGAAGCQDRRRPGPACRKLQGACWVHVAMCSGAGARRNGLAGAIRRRGYPASADDTRLRRTSYSRFF</sequence>
<evidence type="ECO:0000313" key="2">
    <source>
        <dbReference type="EMBL" id="PUZ77990.1"/>
    </source>
</evidence>
<dbReference type="Proteomes" id="UP000244336">
    <property type="component" value="Chromosome 1"/>
</dbReference>
<gene>
    <name evidence="2" type="ORF">GQ55_1G417700</name>
</gene>
<proteinExistence type="predicted"/>
<keyword evidence="3" id="KW-1185">Reference proteome</keyword>
<feature type="region of interest" description="Disordered" evidence="1">
    <location>
        <begin position="49"/>
        <end position="68"/>
    </location>
</feature>
<organism evidence="2 3">
    <name type="scientific">Panicum hallii var. hallii</name>
    <dbReference type="NCBI Taxonomy" id="1504633"/>
    <lineage>
        <taxon>Eukaryota</taxon>
        <taxon>Viridiplantae</taxon>
        <taxon>Streptophyta</taxon>
        <taxon>Embryophyta</taxon>
        <taxon>Tracheophyta</taxon>
        <taxon>Spermatophyta</taxon>
        <taxon>Magnoliopsida</taxon>
        <taxon>Liliopsida</taxon>
        <taxon>Poales</taxon>
        <taxon>Poaceae</taxon>
        <taxon>PACMAD clade</taxon>
        <taxon>Panicoideae</taxon>
        <taxon>Panicodae</taxon>
        <taxon>Paniceae</taxon>
        <taxon>Panicinae</taxon>
        <taxon>Panicum</taxon>
        <taxon>Panicum sect. Panicum</taxon>
    </lineage>
</organism>
<protein>
    <submittedName>
        <fullName evidence="2">Uncharacterized protein</fullName>
    </submittedName>
</protein>